<evidence type="ECO:0000256" key="10">
    <source>
        <dbReference type="SAM" id="MobiDB-lite"/>
    </source>
</evidence>
<keyword evidence="9 11" id="KW-0472">Membrane</keyword>
<dbReference type="Ensembl" id="ENSCRFT00000017841.1">
    <property type="protein sequence ID" value="ENSCRFP00000017242.1"/>
    <property type="gene ID" value="ENSCRFG00000013145.1"/>
</dbReference>
<comment type="similarity">
    <text evidence="4">Belongs to the EMP24/GP25L family.</text>
</comment>
<protein>
    <submittedName>
        <fullName evidence="13">Transmembrane p24 trafficking protein 5</fullName>
    </submittedName>
</protein>
<evidence type="ECO:0000256" key="11">
    <source>
        <dbReference type="SAM" id="Phobius"/>
    </source>
</evidence>
<evidence type="ECO:0000259" key="12">
    <source>
        <dbReference type="PROSITE" id="PS50866"/>
    </source>
</evidence>
<evidence type="ECO:0000313" key="13">
    <source>
        <dbReference type="Ensembl" id="ENSCRFP00000017242.1"/>
    </source>
</evidence>
<sequence>MTCLIRDLEKPAIHYLPKICHAALSRGSGSHVHLAGSPRSERRTRECAKLASLPVTSATSDESEPAPGGRAAPELGRGAPRGEPGARAGGELRHRALATAVSRLGGGRRGLVSVPVPVPIPPRPATAELVAAPAALEPRGALTAQARPRRRRAGGGSRARRRGAVWAGGARRHLGGDWWGRAEGAGRCRPRPARGAPPLGACARGGSALRGGAAMGPRLLLVPLGCLALLLPPPGAAEFSPSLDSDFTFTLPAGRKECFYQPMRKEASLELEYQVLDGAGLDVDFHLLSPKGETLVFDERKSDGVHTVETEDGDYMFCFDNTFSTISEKVIFFELILDNMGEDGQDEEDWKKYVTGTDLLDMKLEDILESINSVKARLSKSVQIQTLLRAFEARDRNIQESNFDRVNFWSMVNLGVMVVVSAVQVYMLKSLFEDKRKSRT</sequence>
<dbReference type="SMART" id="SM01190">
    <property type="entry name" value="EMP24_GP25L"/>
    <property type="match status" value="1"/>
</dbReference>
<feature type="compositionally biased region" description="Low complexity" evidence="10">
    <location>
        <begin position="73"/>
        <end position="86"/>
    </location>
</feature>
<evidence type="ECO:0000256" key="5">
    <source>
        <dbReference type="ARBA" id="ARBA00022692"/>
    </source>
</evidence>
<evidence type="ECO:0000256" key="7">
    <source>
        <dbReference type="ARBA" id="ARBA00022824"/>
    </source>
</evidence>
<name>A0A8C3RAA9_9PASS</name>
<dbReference type="AlphaFoldDB" id="A0A8C3RAA9"/>
<dbReference type="GO" id="GO:0005789">
    <property type="term" value="C:endoplasmic reticulum membrane"/>
    <property type="evidence" value="ECO:0007669"/>
    <property type="project" value="UniProtKB-SubCell"/>
</dbReference>
<feature type="transmembrane region" description="Helical" evidence="11">
    <location>
        <begin position="408"/>
        <end position="428"/>
    </location>
</feature>
<evidence type="ECO:0000256" key="3">
    <source>
        <dbReference type="ARBA" id="ARBA00004619"/>
    </source>
</evidence>
<dbReference type="InterPro" id="IPR009038">
    <property type="entry name" value="GOLD_dom"/>
</dbReference>
<dbReference type="InterPro" id="IPR036598">
    <property type="entry name" value="GOLD_dom_sf"/>
</dbReference>
<dbReference type="Proteomes" id="UP000694396">
    <property type="component" value="Unplaced"/>
</dbReference>
<evidence type="ECO:0000256" key="1">
    <source>
        <dbReference type="ARBA" id="ARBA00004115"/>
    </source>
</evidence>
<keyword evidence="5 11" id="KW-0812">Transmembrane</keyword>
<proteinExistence type="inferred from homology"/>
<evidence type="ECO:0000313" key="14">
    <source>
        <dbReference type="Proteomes" id="UP000694396"/>
    </source>
</evidence>
<dbReference type="InterPro" id="IPR015720">
    <property type="entry name" value="Emp24-like"/>
</dbReference>
<reference evidence="13" key="1">
    <citation type="submission" date="2025-08" db="UniProtKB">
        <authorList>
            <consortium name="Ensembl"/>
        </authorList>
    </citation>
    <scope>IDENTIFICATION</scope>
</reference>
<dbReference type="Pfam" id="PF01105">
    <property type="entry name" value="EMP24_GP25L"/>
    <property type="match status" value="1"/>
</dbReference>
<evidence type="ECO:0000256" key="2">
    <source>
        <dbReference type="ARBA" id="ARBA00004151"/>
    </source>
</evidence>
<dbReference type="SUPFAM" id="SSF101576">
    <property type="entry name" value="Supernatant protein factor (SPF), C-terminal domain"/>
    <property type="match status" value="1"/>
</dbReference>
<dbReference type="PANTHER" id="PTHR22811">
    <property type="entry name" value="TRANSMEMBRANE EMP24 DOMAIN-CONTAINING PROTEIN"/>
    <property type="match status" value="1"/>
</dbReference>
<feature type="region of interest" description="Disordered" evidence="10">
    <location>
        <begin position="51"/>
        <end position="92"/>
    </location>
</feature>
<keyword evidence="7" id="KW-0256">Endoplasmic reticulum</keyword>
<feature type="region of interest" description="Disordered" evidence="10">
    <location>
        <begin position="144"/>
        <end position="165"/>
    </location>
</feature>
<evidence type="ECO:0000256" key="4">
    <source>
        <dbReference type="ARBA" id="ARBA00007104"/>
    </source>
</evidence>
<keyword evidence="6" id="KW-0732">Signal</keyword>
<dbReference type="PROSITE" id="PS50866">
    <property type="entry name" value="GOLD"/>
    <property type="match status" value="1"/>
</dbReference>
<organism evidence="13 14">
    <name type="scientific">Cyanoderma ruficeps</name>
    <name type="common">rufous-capped babbler</name>
    <dbReference type="NCBI Taxonomy" id="181631"/>
    <lineage>
        <taxon>Eukaryota</taxon>
        <taxon>Metazoa</taxon>
        <taxon>Chordata</taxon>
        <taxon>Craniata</taxon>
        <taxon>Vertebrata</taxon>
        <taxon>Euteleostomi</taxon>
        <taxon>Archelosauria</taxon>
        <taxon>Archosauria</taxon>
        <taxon>Dinosauria</taxon>
        <taxon>Saurischia</taxon>
        <taxon>Theropoda</taxon>
        <taxon>Coelurosauria</taxon>
        <taxon>Aves</taxon>
        <taxon>Neognathae</taxon>
        <taxon>Neoaves</taxon>
        <taxon>Telluraves</taxon>
        <taxon>Australaves</taxon>
        <taxon>Passeriformes</taxon>
        <taxon>Sylvioidea</taxon>
        <taxon>Timaliidae</taxon>
        <taxon>Cyanoderma</taxon>
    </lineage>
</organism>
<comment type="subcellular location">
    <subcellularLocation>
        <location evidence="1">Endoplasmic reticulum membrane</location>
        <topology evidence="1">Single-pass type I membrane protein</topology>
    </subcellularLocation>
    <subcellularLocation>
        <location evidence="2">Endoplasmic reticulum-Golgi intermediate compartment membrane</location>
        <topology evidence="2">Single-pass type I membrane protein</topology>
    </subcellularLocation>
    <subcellularLocation>
        <location evidence="3">Golgi apparatus</location>
        <location evidence="3">cis-Golgi network membrane</location>
        <topology evidence="3">Single-pass type I membrane protein</topology>
    </subcellularLocation>
</comment>
<accession>A0A8C3RAA9</accession>
<evidence type="ECO:0000256" key="8">
    <source>
        <dbReference type="ARBA" id="ARBA00022989"/>
    </source>
</evidence>
<dbReference type="GO" id="GO:0005794">
    <property type="term" value="C:Golgi apparatus"/>
    <property type="evidence" value="ECO:0007669"/>
    <property type="project" value="UniProtKB-SubCell"/>
</dbReference>
<feature type="domain" description="GOLD" evidence="12">
    <location>
        <begin position="256"/>
        <end position="337"/>
    </location>
</feature>
<feature type="compositionally biased region" description="Basic residues" evidence="10">
    <location>
        <begin position="147"/>
        <end position="163"/>
    </location>
</feature>
<reference evidence="13" key="2">
    <citation type="submission" date="2025-09" db="UniProtKB">
        <authorList>
            <consortium name="Ensembl"/>
        </authorList>
    </citation>
    <scope>IDENTIFICATION</scope>
</reference>
<keyword evidence="14" id="KW-1185">Reference proteome</keyword>
<evidence type="ECO:0000256" key="6">
    <source>
        <dbReference type="ARBA" id="ARBA00022729"/>
    </source>
</evidence>
<keyword evidence="8 11" id="KW-1133">Transmembrane helix</keyword>
<evidence type="ECO:0000256" key="9">
    <source>
        <dbReference type="ARBA" id="ARBA00023136"/>
    </source>
</evidence>
<dbReference type="GO" id="GO:0033116">
    <property type="term" value="C:endoplasmic reticulum-Golgi intermediate compartment membrane"/>
    <property type="evidence" value="ECO:0007669"/>
    <property type="project" value="UniProtKB-SubCell"/>
</dbReference>